<comment type="caution">
    <text evidence="1">The sequence shown here is derived from an EMBL/GenBank/DDBJ whole genome shotgun (WGS) entry which is preliminary data.</text>
</comment>
<evidence type="ECO:0000313" key="1">
    <source>
        <dbReference type="EMBL" id="KXZ49484.1"/>
    </source>
</evidence>
<dbReference type="AlphaFoldDB" id="A0A150GI32"/>
<reference evidence="2" key="1">
    <citation type="journal article" date="2016" name="Nat. Commun.">
        <title>The Gonium pectorale genome demonstrates co-option of cell cycle regulation during the evolution of multicellularity.</title>
        <authorList>
            <person name="Hanschen E.R."/>
            <person name="Marriage T.N."/>
            <person name="Ferris P.J."/>
            <person name="Hamaji T."/>
            <person name="Toyoda A."/>
            <person name="Fujiyama A."/>
            <person name="Neme R."/>
            <person name="Noguchi H."/>
            <person name="Minakuchi Y."/>
            <person name="Suzuki M."/>
            <person name="Kawai-Toyooka H."/>
            <person name="Smith D.R."/>
            <person name="Sparks H."/>
            <person name="Anderson J."/>
            <person name="Bakaric R."/>
            <person name="Luria V."/>
            <person name="Karger A."/>
            <person name="Kirschner M.W."/>
            <person name="Durand P.M."/>
            <person name="Michod R.E."/>
            <person name="Nozaki H."/>
            <person name="Olson B.J."/>
        </authorList>
    </citation>
    <scope>NUCLEOTIDE SEQUENCE [LARGE SCALE GENOMIC DNA]</scope>
    <source>
        <strain evidence="2">NIES-2863</strain>
    </source>
</reference>
<evidence type="ECO:0000313" key="2">
    <source>
        <dbReference type="Proteomes" id="UP000075714"/>
    </source>
</evidence>
<organism evidence="1 2">
    <name type="scientific">Gonium pectorale</name>
    <name type="common">Green alga</name>
    <dbReference type="NCBI Taxonomy" id="33097"/>
    <lineage>
        <taxon>Eukaryota</taxon>
        <taxon>Viridiplantae</taxon>
        <taxon>Chlorophyta</taxon>
        <taxon>core chlorophytes</taxon>
        <taxon>Chlorophyceae</taxon>
        <taxon>CS clade</taxon>
        <taxon>Chlamydomonadales</taxon>
        <taxon>Volvocaceae</taxon>
        <taxon>Gonium</taxon>
    </lineage>
</organism>
<proteinExistence type="predicted"/>
<name>A0A150GI32_GONPE</name>
<gene>
    <name evidence="1" type="ORF">GPECTOR_21g710</name>
</gene>
<keyword evidence="2" id="KW-1185">Reference proteome</keyword>
<dbReference type="EMBL" id="LSYV01000022">
    <property type="protein sequence ID" value="KXZ49484.1"/>
    <property type="molecule type" value="Genomic_DNA"/>
</dbReference>
<dbReference type="Proteomes" id="UP000075714">
    <property type="component" value="Unassembled WGS sequence"/>
</dbReference>
<sequence>MREPLLCADPLCCAAAAAGLLPELRGLSLGSAGGAAAADTARTDDEDLSQKVRPYRVCKLSLEVFNGCHLAMWLASYAKAAGIRGTVQHMSTNKSEFTLVTDKEGGVQALKSCIEWLQQRDVEVRWAADELRSVAVPLEDSYAVVKDIVATSTQSALQLFWGGKLESTFVTSELQLNMEKALKEAVQKETGSLYSLGRSSSQSFHE</sequence>
<dbReference type="OrthoDB" id="539768at2759"/>
<protein>
    <submittedName>
        <fullName evidence="1">Uncharacterized protein</fullName>
    </submittedName>
</protein>
<accession>A0A150GI32</accession>